<feature type="non-terminal residue" evidence="6">
    <location>
        <position position="558"/>
    </location>
</feature>
<keyword evidence="2" id="KW-1015">Disulfide bond</keyword>
<dbReference type="Pfam" id="PF00954">
    <property type="entry name" value="S_locus_glycop"/>
    <property type="match status" value="1"/>
</dbReference>
<evidence type="ECO:0000313" key="7">
    <source>
        <dbReference type="Proteomes" id="UP001177140"/>
    </source>
</evidence>
<evidence type="ECO:0000259" key="5">
    <source>
        <dbReference type="PROSITE" id="PS50948"/>
    </source>
</evidence>
<dbReference type="Gene3D" id="2.90.10.10">
    <property type="entry name" value="Bulb-type lectin domain"/>
    <property type="match status" value="1"/>
</dbReference>
<keyword evidence="1" id="KW-0732">Signal</keyword>
<dbReference type="InterPro" id="IPR003609">
    <property type="entry name" value="Pan_app"/>
</dbReference>
<accession>A0AA41VJV8</accession>
<dbReference type="CDD" id="cd00054">
    <property type="entry name" value="EGF_CA"/>
    <property type="match status" value="1"/>
</dbReference>
<keyword evidence="3" id="KW-1133">Transmembrane helix</keyword>
<keyword evidence="3" id="KW-0472">Membrane</keyword>
<dbReference type="Pfam" id="PF08276">
    <property type="entry name" value="PAN_2"/>
    <property type="match status" value="1"/>
</dbReference>
<dbReference type="PANTHER" id="PTHR32444:SF198">
    <property type="entry name" value="BULB-TYPE LECTIN DOMAIN-CONTAINING PROTEIN"/>
    <property type="match status" value="1"/>
</dbReference>
<dbReference type="PROSITE" id="PS50948">
    <property type="entry name" value="PAN"/>
    <property type="match status" value="1"/>
</dbReference>
<organism evidence="6 7">
    <name type="scientific">Papaver nudicaule</name>
    <name type="common">Iceland poppy</name>
    <dbReference type="NCBI Taxonomy" id="74823"/>
    <lineage>
        <taxon>Eukaryota</taxon>
        <taxon>Viridiplantae</taxon>
        <taxon>Streptophyta</taxon>
        <taxon>Embryophyta</taxon>
        <taxon>Tracheophyta</taxon>
        <taxon>Spermatophyta</taxon>
        <taxon>Magnoliopsida</taxon>
        <taxon>Ranunculales</taxon>
        <taxon>Papaveraceae</taxon>
        <taxon>Papaveroideae</taxon>
        <taxon>Papaver</taxon>
    </lineage>
</organism>
<dbReference type="InterPro" id="IPR036426">
    <property type="entry name" value="Bulb-type_lectin_dom_sf"/>
</dbReference>
<evidence type="ECO:0000313" key="6">
    <source>
        <dbReference type="EMBL" id="MCL7042617.1"/>
    </source>
</evidence>
<dbReference type="SMART" id="SM00108">
    <property type="entry name" value="B_lectin"/>
    <property type="match status" value="1"/>
</dbReference>
<evidence type="ECO:0000256" key="3">
    <source>
        <dbReference type="SAM" id="Phobius"/>
    </source>
</evidence>
<dbReference type="GO" id="GO:0048544">
    <property type="term" value="P:recognition of pollen"/>
    <property type="evidence" value="ECO:0007669"/>
    <property type="project" value="InterPro"/>
</dbReference>
<dbReference type="PROSITE" id="PS50927">
    <property type="entry name" value="BULB_LECTIN"/>
    <property type="match status" value="1"/>
</dbReference>
<feature type="domain" description="Bulb-type lectin" evidence="4">
    <location>
        <begin position="40"/>
        <end position="164"/>
    </location>
</feature>
<dbReference type="PANTHER" id="PTHR32444">
    <property type="entry name" value="BULB-TYPE LECTIN DOMAIN-CONTAINING PROTEIN"/>
    <property type="match status" value="1"/>
</dbReference>
<feature type="domain" description="Apple" evidence="5">
    <location>
        <begin position="363"/>
        <end position="446"/>
    </location>
</feature>
<reference evidence="6" key="1">
    <citation type="submission" date="2022-03" db="EMBL/GenBank/DDBJ databases">
        <title>A functionally conserved STORR gene fusion in Papaver species that diverged 16.8 million years ago.</title>
        <authorList>
            <person name="Catania T."/>
        </authorList>
    </citation>
    <scope>NUCLEOTIDE SEQUENCE</scope>
    <source>
        <strain evidence="6">S-191538</strain>
    </source>
</reference>
<dbReference type="InterPro" id="IPR000858">
    <property type="entry name" value="S_locus_glycoprot_dom"/>
</dbReference>
<sequence>MIISLLITRGTVINRYLVSIFIHVSYLFLALQNCSAIDNTSTITSTQLITDSETLVSSGQIFKLGFFSPPNTTNRYVGIWYTKFQVQTIVWVANRDNPIQDSSGTLGIANDGNLVIVDGRGDVLWTTNVSNIATRANNSVAELLDTGNLVLTLINDNTRRVVLWQSFDHPTDTLLPLMKLGGSKLTGKKQQLTSWKGESDPSRGVFSTELELVDGIPQIVVWSNGSKFRHWRSGPWNNIVFIGIPNMTNAYNDGFYLTKDDQDDSVYISFNYAAKNPMKRFIIDDSGVLLGLNWYEGTSEWIQTWTSQVNECDVYGKCGPFGSCNPLNSPVCSCLTGFKPLLEDEWNKGNWSGGCVRNTPLSCRNNFSSSNPNDGFLKLENVKVPDFAYWSESPTLVDCNRTCLRNCSCVAYSYDGGIGCMAWATDLVDIQEFNETGGSLYVRLALSDLDVNRKNKNPNRVLSHKNLRTIIIITVLVAALATIVCTYFLWMWFAKRRGNHKKNTKVAFDLDNVHGETPGSTMLGDNLKIFKFEELAMATNDFSTANMLGEGGFGQVYK</sequence>
<dbReference type="Proteomes" id="UP001177140">
    <property type="component" value="Unassembled WGS sequence"/>
</dbReference>
<evidence type="ECO:0000256" key="2">
    <source>
        <dbReference type="ARBA" id="ARBA00023157"/>
    </source>
</evidence>
<dbReference type="FunFam" id="2.90.10.10:FF:000001">
    <property type="entry name" value="G-type lectin S-receptor-like serine/threonine-protein kinase"/>
    <property type="match status" value="1"/>
</dbReference>
<comment type="caution">
    <text evidence="6">The sequence shown here is derived from an EMBL/GenBank/DDBJ whole genome shotgun (WGS) entry which is preliminary data.</text>
</comment>
<feature type="transmembrane region" description="Helical" evidence="3">
    <location>
        <begin position="470"/>
        <end position="493"/>
    </location>
</feature>
<proteinExistence type="predicted"/>
<protein>
    <submittedName>
        <fullName evidence="6">Uncharacterized protein</fullName>
    </submittedName>
</protein>
<dbReference type="SMART" id="SM00473">
    <property type="entry name" value="PAN_AP"/>
    <property type="match status" value="1"/>
</dbReference>
<dbReference type="Pfam" id="PF01453">
    <property type="entry name" value="B_lectin"/>
    <property type="match status" value="1"/>
</dbReference>
<keyword evidence="3" id="KW-0812">Transmembrane</keyword>
<dbReference type="InterPro" id="IPR001480">
    <property type="entry name" value="Bulb-type_lectin_dom"/>
</dbReference>
<dbReference type="EMBL" id="JAJJMA010237429">
    <property type="protein sequence ID" value="MCL7042617.1"/>
    <property type="molecule type" value="Genomic_DNA"/>
</dbReference>
<dbReference type="SUPFAM" id="SSF51110">
    <property type="entry name" value="alpha-D-mannose-specific plant lectins"/>
    <property type="match status" value="1"/>
</dbReference>
<dbReference type="AlphaFoldDB" id="A0AA41VJV8"/>
<evidence type="ECO:0000256" key="1">
    <source>
        <dbReference type="ARBA" id="ARBA00022729"/>
    </source>
</evidence>
<dbReference type="CDD" id="cd01098">
    <property type="entry name" value="PAN_AP_plant"/>
    <property type="match status" value="1"/>
</dbReference>
<evidence type="ECO:0000259" key="4">
    <source>
        <dbReference type="PROSITE" id="PS50927"/>
    </source>
</evidence>
<dbReference type="CDD" id="cd00028">
    <property type="entry name" value="B_lectin"/>
    <property type="match status" value="1"/>
</dbReference>
<name>A0AA41VJV8_PAPNU</name>
<gene>
    <name evidence="6" type="ORF">MKW94_004265</name>
</gene>
<dbReference type="Gene3D" id="3.30.200.20">
    <property type="entry name" value="Phosphorylase Kinase, domain 1"/>
    <property type="match status" value="1"/>
</dbReference>
<keyword evidence="7" id="KW-1185">Reference proteome</keyword>